<comment type="caution">
    <text evidence="5">The sequence shown here is derived from an EMBL/GenBank/DDBJ whole genome shotgun (WGS) entry which is preliminary data.</text>
</comment>
<evidence type="ECO:0000313" key="7">
    <source>
        <dbReference type="Proteomes" id="UP000320773"/>
    </source>
</evidence>
<dbReference type="GO" id="GO:0004803">
    <property type="term" value="F:transposase activity"/>
    <property type="evidence" value="ECO:0007669"/>
    <property type="project" value="InterPro"/>
</dbReference>
<evidence type="ECO:0000313" key="5">
    <source>
        <dbReference type="EMBL" id="TQM41904.1"/>
    </source>
</evidence>
<dbReference type="EMBL" id="VFPJ01000001">
    <property type="protein sequence ID" value="TQM41758.1"/>
    <property type="molecule type" value="Genomic_DNA"/>
</dbReference>
<feature type="domain" description="Transposase IS4-like" evidence="1">
    <location>
        <begin position="139"/>
        <end position="367"/>
    </location>
</feature>
<protein>
    <submittedName>
        <fullName evidence="5">DDE family transposase</fullName>
    </submittedName>
</protein>
<dbReference type="AlphaFoldDB" id="A0A543G7I0"/>
<dbReference type="InterPro" id="IPR012337">
    <property type="entry name" value="RNaseH-like_sf"/>
</dbReference>
<dbReference type="Proteomes" id="UP000320773">
    <property type="component" value="Unassembled WGS sequence"/>
</dbReference>
<dbReference type="NCBIfam" id="NF033592">
    <property type="entry name" value="transpos_IS4_1"/>
    <property type="match status" value="1"/>
</dbReference>
<dbReference type="SUPFAM" id="SSF53098">
    <property type="entry name" value="Ribonuclease H-like"/>
    <property type="match status" value="1"/>
</dbReference>
<dbReference type="EMBL" id="VFPJ01000001">
    <property type="protein sequence ID" value="TQM40715.1"/>
    <property type="molecule type" value="Genomic_DNA"/>
</dbReference>
<gene>
    <name evidence="2" type="ORF">BC670_1619</name>
    <name evidence="3" type="ORF">BC670_2595</name>
    <name evidence="4" type="ORF">BC670_2759</name>
    <name evidence="5" type="ORF">BC670_2918</name>
    <name evidence="6" type="ORF">BC670_3023</name>
</gene>
<dbReference type="GO" id="GO:0003677">
    <property type="term" value="F:DNA binding"/>
    <property type="evidence" value="ECO:0007669"/>
    <property type="project" value="InterPro"/>
</dbReference>
<dbReference type="InterPro" id="IPR002559">
    <property type="entry name" value="Transposase_11"/>
</dbReference>
<dbReference type="Pfam" id="PF01609">
    <property type="entry name" value="DDE_Tnp_1"/>
    <property type="match status" value="1"/>
</dbReference>
<dbReference type="EMBL" id="VFPJ01000001">
    <property type="protein sequence ID" value="TQM42001.1"/>
    <property type="molecule type" value="Genomic_DNA"/>
</dbReference>
<dbReference type="EMBL" id="VFPJ01000001">
    <property type="protein sequence ID" value="TQM41904.1"/>
    <property type="molecule type" value="Genomic_DNA"/>
</dbReference>
<evidence type="ECO:0000313" key="2">
    <source>
        <dbReference type="EMBL" id="TQM40715.1"/>
    </source>
</evidence>
<dbReference type="GO" id="GO:0006313">
    <property type="term" value="P:DNA transposition"/>
    <property type="evidence" value="ECO:0007669"/>
    <property type="project" value="InterPro"/>
</dbReference>
<sequence>MIYFVVIIFIFTFTGYIGGNSIALKTLEYRENLTLNIDYELNNEAFVSCSKDGSEGVFTRDRKLTIRDLVFIIMNFKSATQRELDRFVKTVTSNDFSVREVSKSAFTQARAKLNPWAFKRLNQVAVDTFYEQAPFLNWHGKRLLSADGTKLLLPKHDTIKEEFGSTFYGPKADSEQSMALGSILYDVLNQLCLDSEIEGIHISELDLLERHLAHVKQGDLLLLDRFYPSKWLFFLLMAKGVDFCVRMKNDWWKIVETFTNSKDMERIVSFKLPKKDYKKLSAYPEIIDQEIKCRLVKVELETGEIEILCTSLTDTLEYKIEEFKTLYHLRWNEEEAYKLLKSRIELEKFSGKTAKAVRQDFHAKVFLMTLCSAYAFPIEEKLREEYNQEKRKTKHAQKPNKTHALATLSDMLIPIFIKRKLNEFLAYFDEMVYKTREIIRKNRSVERKKKTKKQYYMNYKPL</sequence>
<dbReference type="RefSeq" id="WP_089079778.1">
    <property type="nucleotide sequence ID" value="NZ_VFPJ01000001.1"/>
</dbReference>
<evidence type="ECO:0000259" key="1">
    <source>
        <dbReference type="Pfam" id="PF01609"/>
    </source>
</evidence>
<name>A0A543G7I0_9FLAO</name>
<evidence type="ECO:0000313" key="3">
    <source>
        <dbReference type="EMBL" id="TQM41609.1"/>
    </source>
</evidence>
<dbReference type="InterPro" id="IPR047952">
    <property type="entry name" value="Transpos_IS4"/>
</dbReference>
<evidence type="ECO:0000313" key="6">
    <source>
        <dbReference type="EMBL" id="TQM42001.1"/>
    </source>
</evidence>
<reference evidence="5 7" key="1">
    <citation type="submission" date="2019-06" db="EMBL/GenBank/DDBJ databases">
        <title>Genomic Encyclopedia of Archaeal and Bacterial Type Strains, Phase II (KMG-II): from individual species to whole genera.</title>
        <authorList>
            <person name="Goeker M."/>
        </authorList>
    </citation>
    <scope>NUCLEOTIDE SEQUENCE [LARGE SCALE GENOMIC DNA]</scope>
    <source>
        <strain evidence="5 7">DSM 24789</strain>
    </source>
</reference>
<accession>A0A543G7I0</accession>
<proteinExistence type="predicted"/>
<dbReference type="EMBL" id="VFPJ01000001">
    <property type="protein sequence ID" value="TQM41609.1"/>
    <property type="molecule type" value="Genomic_DNA"/>
</dbReference>
<evidence type="ECO:0000313" key="4">
    <source>
        <dbReference type="EMBL" id="TQM41758.1"/>
    </source>
</evidence>
<organism evidence="5 7">
    <name type="scientific">Flavobacterium branchiophilum</name>
    <dbReference type="NCBI Taxonomy" id="55197"/>
    <lineage>
        <taxon>Bacteria</taxon>
        <taxon>Pseudomonadati</taxon>
        <taxon>Bacteroidota</taxon>
        <taxon>Flavobacteriia</taxon>
        <taxon>Flavobacteriales</taxon>
        <taxon>Flavobacteriaceae</taxon>
        <taxon>Flavobacterium</taxon>
    </lineage>
</organism>